<accession>A0AAW2EH24</accession>
<evidence type="ECO:0000256" key="1">
    <source>
        <dbReference type="SAM" id="MobiDB-lite"/>
    </source>
</evidence>
<protein>
    <submittedName>
        <fullName evidence="2">Uncharacterized protein</fullName>
    </submittedName>
</protein>
<dbReference type="AlphaFoldDB" id="A0AAW2EH24"/>
<dbReference type="Proteomes" id="UP001430953">
    <property type="component" value="Unassembled WGS sequence"/>
</dbReference>
<name>A0AAW2EH24_9HYME</name>
<sequence>MAHGYKKKRKKKSGYVSTRGEEGGWEGKRVLKIFTNGTATAREGGYHGAARRGAGGRRPVKRRGTRSRRLYSEEIRRTRKPGKALKVSRRASRKVRERELTRHAVPGSEGSSNPGFGLIERRAARVPSGARRTFAVIRSVYSFQRDICPEDVQISTLCRGLERLSRLLGIQSRTRTAD</sequence>
<comment type="caution">
    <text evidence="2">The sequence shown here is derived from an EMBL/GenBank/DDBJ whole genome shotgun (WGS) entry which is preliminary data.</text>
</comment>
<gene>
    <name evidence="2" type="ORF">PUN28_019063</name>
</gene>
<keyword evidence="3" id="KW-1185">Reference proteome</keyword>
<proteinExistence type="predicted"/>
<organism evidence="2 3">
    <name type="scientific">Cardiocondyla obscurior</name>
    <dbReference type="NCBI Taxonomy" id="286306"/>
    <lineage>
        <taxon>Eukaryota</taxon>
        <taxon>Metazoa</taxon>
        <taxon>Ecdysozoa</taxon>
        <taxon>Arthropoda</taxon>
        <taxon>Hexapoda</taxon>
        <taxon>Insecta</taxon>
        <taxon>Pterygota</taxon>
        <taxon>Neoptera</taxon>
        <taxon>Endopterygota</taxon>
        <taxon>Hymenoptera</taxon>
        <taxon>Apocrita</taxon>
        <taxon>Aculeata</taxon>
        <taxon>Formicoidea</taxon>
        <taxon>Formicidae</taxon>
        <taxon>Myrmicinae</taxon>
        <taxon>Cardiocondyla</taxon>
    </lineage>
</organism>
<feature type="compositionally biased region" description="Basic residues" evidence="1">
    <location>
        <begin position="54"/>
        <end position="69"/>
    </location>
</feature>
<feature type="region of interest" description="Disordered" evidence="1">
    <location>
        <begin position="41"/>
        <end position="113"/>
    </location>
</feature>
<feature type="compositionally biased region" description="Basic residues" evidence="1">
    <location>
        <begin position="77"/>
        <end position="93"/>
    </location>
</feature>
<feature type="region of interest" description="Disordered" evidence="1">
    <location>
        <begin position="1"/>
        <end position="22"/>
    </location>
</feature>
<reference evidence="2 3" key="1">
    <citation type="submission" date="2023-03" db="EMBL/GenBank/DDBJ databases">
        <title>High recombination rates correlate with genetic variation in Cardiocondyla obscurior ants.</title>
        <authorList>
            <person name="Errbii M."/>
        </authorList>
    </citation>
    <scope>NUCLEOTIDE SEQUENCE [LARGE SCALE GENOMIC DNA]</scope>
    <source>
        <strain evidence="2">Alpha-2009</strain>
        <tissue evidence="2">Whole body</tissue>
    </source>
</reference>
<evidence type="ECO:0000313" key="2">
    <source>
        <dbReference type="EMBL" id="KAL0101651.1"/>
    </source>
</evidence>
<evidence type="ECO:0000313" key="3">
    <source>
        <dbReference type="Proteomes" id="UP001430953"/>
    </source>
</evidence>
<feature type="compositionally biased region" description="Basic residues" evidence="1">
    <location>
        <begin position="1"/>
        <end position="13"/>
    </location>
</feature>
<dbReference type="EMBL" id="JADYXP020000024">
    <property type="protein sequence ID" value="KAL0101651.1"/>
    <property type="molecule type" value="Genomic_DNA"/>
</dbReference>